<protein>
    <submittedName>
        <fullName evidence="1">Uncharacterized protein</fullName>
    </submittedName>
</protein>
<sequence length="234" mass="27800">MIIWETVNYSLNQAKKDFDLLEVKSNEIIPIKLSNDYEELRRKLIEARDEVFDRHFFDVANKLDYKFDFTFGLKLYQILNEDIGFTNRVATNDDVWRYLSLHVIPDVVHSRWGMNEDHFYKISRRIWLKTIWWYIALSWQGDEESTLKILSGNSTDTILQLVERPGIGYHIELYRELMRQYGDVSDPTRNIFRQVLKLNTARLLTISPELIEGGIEVYVENLFESVHAEINDTE</sequence>
<dbReference type="InterPro" id="IPR045920">
    <property type="entry name" value="DUF6339"/>
</dbReference>
<dbReference type="RefSeq" id="WP_419895048.1">
    <property type="nucleotide sequence ID" value="NZ_CP124591.1"/>
</dbReference>
<evidence type="ECO:0000313" key="1">
    <source>
        <dbReference type="EMBL" id="WZE70427.1"/>
    </source>
</evidence>
<keyword evidence="2" id="KW-1185">Reference proteome</keyword>
<organism evidence="1 2">
    <name type="scientific">Macrococcus psychrotolerans</name>
    <dbReference type="NCBI Taxonomy" id="3039389"/>
    <lineage>
        <taxon>Bacteria</taxon>
        <taxon>Bacillati</taxon>
        <taxon>Bacillota</taxon>
        <taxon>Bacilli</taxon>
        <taxon>Bacillales</taxon>
        <taxon>Staphylococcaceae</taxon>
        <taxon>Macrococcus</taxon>
    </lineage>
</organism>
<gene>
    <name evidence="1" type="ORF">QA539_07805</name>
</gene>
<accession>A0AAU6RJP0</accession>
<dbReference type="AlphaFoldDB" id="A0AAU6RJP0"/>
<reference evidence="1 2" key="1">
    <citation type="submission" date="2023-04" db="EMBL/GenBank/DDBJ databases">
        <title>Macrococci isolated from food, foodproducing animals, and human clinical materials.</title>
        <authorList>
            <person name="Maslanova I."/>
            <person name="Svec P."/>
            <person name="Sedlacek I."/>
            <person name="Novakova D."/>
            <person name="Keller J.E."/>
            <person name="Schwendener S."/>
            <person name="Finstrlova A."/>
            <person name="Botka T."/>
            <person name="Kovarovic V."/>
            <person name="Petras P."/>
            <person name="Perreten V."/>
            <person name="Pantucek R."/>
        </authorList>
    </citation>
    <scope>NUCLEOTIDE SEQUENCE [LARGE SCALE GENOMIC DNA]</scope>
    <source>
        <strain evidence="1 2">CCM 8659</strain>
    </source>
</reference>
<dbReference type="Proteomes" id="UP001465447">
    <property type="component" value="Chromosome"/>
</dbReference>
<name>A0AAU6RJP0_9STAP</name>
<proteinExistence type="predicted"/>
<dbReference type="KEGG" id="mpsh:QA539_07805"/>
<dbReference type="EMBL" id="CP124591">
    <property type="protein sequence ID" value="WZE70427.1"/>
    <property type="molecule type" value="Genomic_DNA"/>
</dbReference>
<dbReference type="Pfam" id="PF19866">
    <property type="entry name" value="DUF6339"/>
    <property type="match status" value="1"/>
</dbReference>
<evidence type="ECO:0000313" key="2">
    <source>
        <dbReference type="Proteomes" id="UP001465447"/>
    </source>
</evidence>